<evidence type="ECO:0000313" key="12">
    <source>
        <dbReference type="Proteomes" id="UP000290191"/>
    </source>
</evidence>
<dbReference type="Proteomes" id="UP000290191">
    <property type="component" value="Unassembled WGS sequence"/>
</dbReference>
<dbReference type="Gene3D" id="1.10.3730.20">
    <property type="match status" value="1"/>
</dbReference>
<keyword evidence="6 10" id="KW-0472">Membrane</keyword>
<keyword evidence="12" id="KW-1185">Reference proteome</keyword>
<feature type="transmembrane region" description="Helical" evidence="10">
    <location>
        <begin position="31"/>
        <end position="50"/>
    </location>
</feature>
<feature type="transmembrane region" description="Helical" evidence="10">
    <location>
        <begin position="88"/>
        <end position="104"/>
    </location>
</feature>
<feature type="transmembrane region" description="Helical" evidence="10">
    <location>
        <begin position="62"/>
        <end position="82"/>
    </location>
</feature>
<dbReference type="SUPFAM" id="SSF103481">
    <property type="entry name" value="Multidrug resistance efflux transporter EmrE"/>
    <property type="match status" value="1"/>
</dbReference>
<comment type="similarity">
    <text evidence="7">Belongs to the drug/metabolite transporter (DMT) superfamily. Small multidrug resistance (SMR) (TC 2.A.7.1) family. Gdx/SugE subfamily.</text>
</comment>
<comment type="caution">
    <text evidence="11">The sequence shown here is derived from an EMBL/GenBank/DDBJ whole genome shotgun (WGS) entry which is preliminary data.</text>
</comment>
<protein>
    <recommendedName>
        <fullName evidence="8">Guanidinium exporter</fullName>
    </recommendedName>
</protein>
<evidence type="ECO:0000256" key="6">
    <source>
        <dbReference type="ARBA" id="ARBA00023136"/>
    </source>
</evidence>
<dbReference type="GO" id="GO:1990961">
    <property type="term" value="P:xenobiotic detoxification by transmembrane export across the plasma membrane"/>
    <property type="evidence" value="ECO:0007669"/>
    <property type="project" value="UniProtKB-ARBA"/>
</dbReference>
<dbReference type="EMBL" id="PDKO01000001">
    <property type="protein sequence ID" value="RXJ64696.1"/>
    <property type="molecule type" value="Genomic_DNA"/>
</dbReference>
<evidence type="ECO:0000256" key="8">
    <source>
        <dbReference type="ARBA" id="ARBA00039168"/>
    </source>
</evidence>
<keyword evidence="5 10" id="KW-1133">Transmembrane helix</keyword>
<evidence type="ECO:0000256" key="1">
    <source>
        <dbReference type="ARBA" id="ARBA00004651"/>
    </source>
</evidence>
<keyword evidence="3" id="KW-1003">Cell membrane</keyword>
<accession>A0A4Q0Y3F7</accession>
<evidence type="ECO:0000313" key="11">
    <source>
        <dbReference type="EMBL" id="RXJ64696.1"/>
    </source>
</evidence>
<dbReference type="InterPro" id="IPR045324">
    <property type="entry name" value="Small_multidrug_res"/>
</dbReference>
<evidence type="ECO:0000256" key="7">
    <source>
        <dbReference type="ARBA" id="ARBA00038151"/>
    </source>
</evidence>
<organism evidence="11 12">
    <name type="scientific">Halarcobacter anaerophilus</name>
    <dbReference type="NCBI Taxonomy" id="877500"/>
    <lineage>
        <taxon>Bacteria</taxon>
        <taxon>Pseudomonadati</taxon>
        <taxon>Campylobacterota</taxon>
        <taxon>Epsilonproteobacteria</taxon>
        <taxon>Campylobacterales</taxon>
        <taxon>Arcobacteraceae</taxon>
        <taxon>Halarcobacter</taxon>
    </lineage>
</organism>
<dbReference type="GO" id="GO:0022857">
    <property type="term" value="F:transmembrane transporter activity"/>
    <property type="evidence" value="ECO:0007669"/>
    <property type="project" value="InterPro"/>
</dbReference>
<gene>
    <name evidence="11" type="ORF">CRV06_01685</name>
</gene>
<name>A0A4Q0Y3F7_9BACT</name>
<sequence>MSITLAWTVLIIAGVLEALWAISLKLSDGFTKLFPTVMIVVFTILIFYMLSKVMKVLPTGIAYCVWTGISILCLTAIEYFFFGIQMSWIKIFSIFLIIIGIFGLR</sequence>
<evidence type="ECO:0000256" key="5">
    <source>
        <dbReference type="ARBA" id="ARBA00022989"/>
    </source>
</evidence>
<evidence type="ECO:0000256" key="10">
    <source>
        <dbReference type="SAM" id="Phobius"/>
    </source>
</evidence>
<evidence type="ECO:0000256" key="2">
    <source>
        <dbReference type="ARBA" id="ARBA00022448"/>
    </source>
</evidence>
<evidence type="ECO:0000256" key="9">
    <source>
        <dbReference type="RuleBase" id="RU003942"/>
    </source>
</evidence>
<dbReference type="InterPro" id="IPR037185">
    <property type="entry name" value="EmrE-like"/>
</dbReference>
<dbReference type="AlphaFoldDB" id="A0A4Q0Y3F7"/>
<keyword evidence="4 9" id="KW-0812">Transmembrane</keyword>
<dbReference type="PANTHER" id="PTHR30561:SF0">
    <property type="entry name" value="GUANIDINIUM EXPORTER"/>
    <property type="match status" value="1"/>
</dbReference>
<dbReference type="InterPro" id="IPR000390">
    <property type="entry name" value="Small_drug/metabolite_transptr"/>
</dbReference>
<evidence type="ECO:0000256" key="4">
    <source>
        <dbReference type="ARBA" id="ARBA00022692"/>
    </source>
</evidence>
<evidence type="ECO:0000256" key="3">
    <source>
        <dbReference type="ARBA" id="ARBA00022475"/>
    </source>
</evidence>
<dbReference type="FunFam" id="1.10.3730.20:FF:000001">
    <property type="entry name" value="Quaternary ammonium compound resistance transporter SugE"/>
    <property type="match status" value="1"/>
</dbReference>
<dbReference type="OrthoDB" id="9808638at2"/>
<keyword evidence="2" id="KW-0813">Transport</keyword>
<comment type="subcellular location">
    <subcellularLocation>
        <location evidence="1 9">Cell membrane</location>
        <topology evidence="1 9">Multi-pass membrane protein</topology>
    </subcellularLocation>
</comment>
<dbReference type="Pfam" id="PF00893">
    <property type="entry name" value="Multi_Drug_Res"/>
    <property type="match status" value="1"/>
</dbReference>
<dbReference type="GO" id="GO:0005886">
    <property type="term" value="C:plasma membrane"/>
    <property type="evidence" value="ECO:0007669"/>
    <property type="project" value="UniProtKB-SubCell"/>
</dbReference>
<reference evidence="11 12" key="1">
    <citation type="submission" date="2017-10" db="EMBL/GenBank/DDBJ databases">
        <title>Genomics of the genus Arcobacter.</title>
        <authorList>
            <person name="Perez-Cataluna A."/>
            <person name="Figueras M.J."/>
        </authorList>
    </citation>
    <scope>NUCLEOTIDE SEQUENCE [LARGE SCALE GENOMIC DNA]</scope>
    <source>
        <strain evidence="11 12">DSM 24636</strain>
    </source>
</reference>
<dbReference type="PANTHER" id="PTHR30561">
    <property type="entry name" value="SMR FAMILY PROTON-DEPENDENT DRUG EFFLUX TRANSPORTER SUGE"/>
    <property type="match status" value="1"/>
</dbReference>
<dbReference type="RefSeq" id="WP_129081073.1">
    <property type="nucleotide sequence ID" value="NZ_CP041070.1"/>
</dbReference>
<proteinExistence type="inferred from homology"/>